<dbReference type="Proteomes" id="UP000507470">
    <property type="component" value="Unassembled WGS sequence"/>
</dbReference>
<evidence type="ECO:0008006" key="4">
    <source>
        <dbReference type="Google" id="ProtNLM"/>
    </source>
</evidence>
<dbReference type="EMBL" id="CACVKT020005427">
    <property type="protein sequence ID" value="CAC5395005.1"/>
    <property type="molecule type" value="Genomic_DNA"/>
</dbReference>
<accession>A0A6J8CFU4</accession>
<evidence type="ECO:0000256" key="1">
    <source>
        <dbReference type="SAM" id="MobiDB-lite"/>
    </source>
</evidence>
<dbReference type="SUPFAM" id="SSF56219">
    <property type="entry name" value="DNase I-like"/>
    <property type="match status" value="1"/>
</dbReference>
<sequence>MLLLVLDNDVHPNPGPHEFELSIFHLNARSVRNKISYIEDIASESSIICITESHLDNNVSNSDIVIDGFSSDTFRKDRSCFGGELIWFEVLIPNFKLLICAVYRPPGNGTDFWNNFDYSIEQALNVTSNVVITGDLNVDLLTECNHRLNEIIQLYNMTNVIKEPTRFGALLDPILISNVNISIDAEVIQVDRAISDHDATLVHLKIPFLHKKSYTRNVWILVVPKMLRVCNSTHEPLHTPRTPKSPNAEVIRKQIVGMIHEEPGKENDKPLKTQNPLIYQIKRKGSTGTMLKPSDKNERQLERIKRSHLKFIREANSSRSKEFPSIENYVLHGESKDPSYFADIDDPAKRHWSLPGDLKQEIKVKNVRFHIQEEPKKSKMQEDYEPKEREHAQISCEVRGSAIQSNEKPGRMSKPSLRHRRTEAAKRQATIHTSLQLFKRRLKLNHETTYITPSVNTNHDNDYIIRRVPIKNSLNANIAVPRAASAPKPVIEPRLTVNTTQRPKSSFTPCLNAQKTFLKARPQSSPDRYPNEGHLLRPRLHENLHNNEMNFYQEEEEQEPETVANVVNTYFVEQGKPKPKEYYQSSLSAHNLDVHNSLTSCPDARMKHVNSNHHFDNRFMRWLEESSANSEEARRAAMRSHPEPIHSPEAPKSPLLPPDHDDTEL</sequence>
<dbReference type="PANTHER" id="PTHR33776">
    <property type="entry name" value="ENDO/EXONUCLEASE/PHOSPHATASE DOMAIN-CONTAINING PROTEIN"/>
    <property type="match status" value="1"/>
</dbReference>
<feature type="region of interest" description="Disordered" evidence="1">
    <location>
        <begin position="627"/>
        <end position="665"/>
    </location>
</feature>
<dbReference type="Gene3D" id="3.60.10.10">
    <property type="entry name" value="Endonuclease/exonuclease/phosphatase"/>
    <property type="match status" value="1"/>
</dbReference>
<feature type="compositionally biased region" description="Basic and acidic residues" evidence="1">
    <location>
        <begin position="631"/>
        <end position="646"/>
    </location>
</feature>
<organism evidence="2 3">
    <name type="scientific">Mytilus coruscus</name>
    <name type="common">Sea mussel</name>
    <dbReference type="NCBI Taxonomy" id="42192"/>
    <lineage>
        <taxon>Eukaryota</taxon>
        <taxon>Metazoa</taxon>
        <taxon>Spiralia</taxon>
        <taxon>Lophotrochozoa</taxon>
        <taxon>Mollusca</taxon>
        <taxon>Bivalvia</taxon>
        <taxon>Autobranchia</taxon>
        <taxon>Pteriomorphia</taxon>
        <taxon>Mytilida</taxon>
        <taxon>Mytiloidea</taxon>
        <taxon>Mytilidae</taxon>
        <taxon>Mytilinae</taxon>
        <taxon>Mytilus</taxon>
    </lineage>
</organism>
<dbReference type="PANTHER" id="PTHR33776:SF3">
    <property type="entry name" value="PHD-TYPE DOMAIN-CONTAINING PROTEIN"/>
    <property type="match status" value="1"/>
</dbReference>
<dbReference type="InterPro" id="IPR036691">
    <property type="entry name" value="Endo/exonu/phosph_ase_sf"/>
</dbReference>
<protein>
    <recommendedName>
        <fullName evidence="4">Endonuclease/exonuclease/phosphatase domain-containing protein</fullName>
    </recommendedName>
</protein>
<dbReference type="OrthoDB" id="6115760at2759"/>
<keyword evidence="3" id="KW-1185">Reference proteome</keyword>
<dbReference type="AlphaFoldDB" id="A0A6J8CFU4"/>
<reference evidence="2 3" key="1">
    <citation type="submission" date="2020-06" db="EMBL/GenBank/DDBJ databases">
        <authorList>
            <person name="Li R."/>
            <person name="Bekaert M."/>
        </authorList>
    </citation>
    <scope>NUCLEOTIDE SEQUENCE [LARGE SCALE GENOMIC DNA]</scope>
    <source>
        <strain evidence="3">wild</strain>
    </source>
</reference>
<proteinExistence type="predicted"/>
<gene>
    <name evidence="2" type="ORF">MCOR_29718</name>
</gene>
<name>A0A6J8CFU4_MYTCO</name>
<evidence type="ECO:0000313" key="2">
    <source>
        <dbReference type="EMBL" id="CAC5395005.1"/>
    </source>
</evidence>
<evidence type="ECO:0000313" key="3">
    <source>
        <dbReference type="Proteomes" id="UP000507470"/>
    </source>
</evidence>